<gene>
    <name evidence="2" type="ORF">SAMN04488587_0045</name>
</gene>
<dbReference type="InterPro" id="IPR015943">
    <property type="entry name" value="WD40/YVTN_repeat-like_dom_sf"/>
</dbReference>
<evidence type="ECO:0000259" key="1">
    <source>
        <dbReference type="Pfam" id="PF13360"/>
    </source>
</evidence>
<dbReference type="Gene3D" id="2.130.10.10">
    <property type="entry name" value="YVTN repeat-like/Quinoprotein amine dehydrogenase"/>
    <property type="match status" value="2"/>
</dbReference>
<feature type="domain" description="Pyrrolo-quinoline quinone repeat" evidence="1">
    <location>
        <begin position="515"/>
        <end position="571"/>
    </location>
</feature>
<dbReference type="EMBL" id="FOHQ01000012">
    <property type="protein sequence ID" value="SET12323.1"/>
    <property type="molecule type" value="Genomic_DNA"/>
</dbReference>
<dbReference type="SUPFAM" id="SSF50998">
    <property type="entry name" value="Quinoprotein alcohol dehydrogenase-like"/>
    <property type="match status" value="3"/>
</dbReference>
<reference evidence="3" key="1">
    <citation type="submission" date="2016-10" db="EMBL/GenBank/DDBJ databases">
        <authorList>
            <person name="Varghese N."/>
            <person name="Submissions S."/>
        </authorList>
    </citation>
    <scope>NUCLEOTIDE SEQUENCE [LARGE SCALE GENOMIC DNA]</scope>
    <source>
        <strain evidence="3">SLH 33</strain>
    </source>
</reference>
<dbReference type="CDD" id="cd10276">
    <property type="entry name" value="BamB_YfgL"/>
    <property type="match status" value="1"/>
</dbReference>
<dbReference type="Gene3D" id="2.40.128.630">
    <property type="match status" value="1"/>
</dbReference>
<dbReference type="PANTHER" id="PTHR34512:SF30">
    <property type="entry name" value="OUTER MEMBRANE PROTEIN ASSEMBLY FACTOR BAMB"/>
    <property type="match status" value="1"/>
</dbReference>
<accession>A0A1I0BZ57</accession>
<evidence type="ECO:0000313" key="3">
    <source>
        <dbReference type="Proteomes" id="UP000243338"/>
    </source>
</evidence>
<dbReference type="PANTHER" id="PTHR34512">
    <property type="entry name" value="CELL SURFACE PROTEIN"/>
    <property type="match status" value="1"/>
</dbReference>
<dbReference type="RefSeq" id="WP_091690912.1">
    <property type="nucleotide sequence ID" value="NZ_CAAGSJ010000012.1"/>
</dbReference>
<keyword evidence="3" id="KW-1185">Reference proteome</keyword>
<dbReference type="Pfam" id="PF13360">
    <property type="entry name" value="PQQ_2"/>
    <property type="match status" value="4"/>
</dbReference>
<feature type="domain" description="Pyrrolo-quinoline quinone repeat" evidence="1">
    <location>
        <begin position="297"/>
        <end position="412"/>
    </location>
</feature>
<dbReference type="AlphaFoldDB" id="A0A1I0BZ57"/>
<dbReference type="SMART" id="SM00564">
    <property type="entry name" value="PQQ"/>
    <property type="match status" value="12"/>
</dbReference>
<dbReference type="Gene3D" id="2.140.10.10">
    <property type="entry name" value="Quinoprotein alcohol dehydrogenase-like superfamily"/>
    <property type="match status" value="1"/>
</dbReference>
<protein>
    <submittedName>
        <fullName evidence="2">Outer membrane protein assembly factor BamB, contains PQQ-like beta-propeller repeat</fullName>
    </submittedName>
</protein>
<evidence type="ECO:0000313" key="2">
    <source>
        <dbReference type="EMBL" id="SET12323.1"/>
    </source>
</evidence>
<dbReference type="STRING" id="1353158.SAMN04488587_0045"/>
<dbReference type="InterPro" id="IPR002372">
    <property type="entry name" value="PQQ_rpt_dom"/>
</dbReference>
<feature type="domain" description="Pyrrolo-quinoline quinone repeat" evidence="1">
    <location>
        <begin position="579"/>
        <end position="688"/>
    </location>
</feature>
<dbReference type="InterPro" id="IPR011047">
    <property type="entry name" value="Quinoprotein_ADH-like_sf"/>
</dbReference>
<proteinExistence type="predicted"/>
<feature type="domain" description="Pyrrolo-quinoline quinone repeat" evidence="1">
    <location>
        <begin position="57"/>
        <end position="151"/>
    </location>
</feature>
<sequence length="802" mass="87804">MNKKRISDKTFVLFFIFIFLASISTVATSSDWSQFQSDWEHTALTQDPAVKENPETAWTVTTSMYEENGINAPPIIADDLVYIYTTNGSIWAFDKNNGDLVWKNKTTGGSALQSSTPAYGNGKIFVASNSGDLFAFDGSTGEELWNEHVTDSNFECPITYFDHMIYIGDGLKGGVATKYYYCYDGNGQQLWKYANERSAGFLWNGACVIGDFIVYSTHEGKLVSLDKEKGGLVDEIDLTSEVLDFAKDDPGMFRSSVTYNDGFVYTTSERGQSLGYVWKIGYDKGKFINDGWCTQNGFSTSTPAIHEGKIYVGQGEHGYPGNLTCLDDSTGNILWSYFVDAGVKSSPAIAVEGGMTYIYFTGAKSNGSLYCLKEDGSLAWEYNPPDDGYILQGAAISDGKIYFGTDSGYLYCIQESIPKGWEQFHKDAQNTGFSPSDASDTNNILWASEDIGAVQGSSPVIADSKVYVNCGDYIKSLDQYTGEFLRNHSRGSTKYNSIASPAYHNGSVWCGLPDSVNSGTTVADGKLFEGEWDGHYYCFDELTGEELWNFSANGNAQATPAYEEGRVYFTSWEYGQTHAGYVYCVDSNTGDLIWDQSEIVYNCCGSPTIYGNIVYVTTYNFYGEGEIYALNKNNGSILWKSLIHRTDSTPTGAYGNVYVCGGCYGYSDLQTYCFDAITGDLKWNTTPSDGIGGWLCSVAVADEKVFVGTALEPEDDYTGLNGTCALDAFTGELIWNSGYGGSSPAVSDGMVFTIANGRVYAFGDLVAIDESTNEESAGFESSTAASGLLISAIYMMRRKRKE</sequence>
<dbReference type="Gene3D" id="2.40.10.480">
    <property type="match status" value="1"/>
</dbReference>
<dbReference type="Proteomes" id="UP000243338">
    <property type="component" value="Unassembled WGS sequence"/>
</dbReference>
<dbReference type="InterPro" id="IPR018391">
    <property type="entry name" value="PQQ_b-propeller_rpt"/>
</dbReference>
<organism evidence="2 3">
    <name type="scientific">Methanococcoides vulcani</name>
    <dbReference type="NCBI Taxonomy" id="1353158"/>
    <lineage>
        <taxon>Archaea</taxon>
        <taxon>Methanobacteriati</taxon>
        <taxon>Methanobacteriota</taxon>
        <taxon>Stenosarchaea group</taxon>
        <taxon>Methanomicrobia</taxon>
        <taxon>Methanosarcinales</taxon>
        <taxon>Methanosarcinaceae</taxon>
        <taxon>Methanococcoides</taxon>
    </lineage>
</organism>
<name>A0A1I0BZ57_9EURY</name>
<dbReference type="OrthoDB" id="118035at2157"/>